<protein>
    <submittedName>
        <fullName evidence="3">Alpha/beta hydrolase</fullName>
    </submittedName>
</protein>
<dbReference type="Proteomes" id="UP001549691">
    <property type="component" value="Unassembled WGS sequence"/>
</dbReference>
<dbReference type="EMBL" id="JBEWZI010000019">
    <property type="protein sequence ID" value="MET7015609.1"/>
    <property type="molecule type" value="Genomic_DNA"/>
</dbReference>
<comment type="caution">
    <text evidence="3">The sequence shown here is derived from an EMBL/GenBank/DDBJ whole genome shotgun (WGS) entry which is preliminary data.</text>
</comment>
<evidence type="ECO:0000313" key="4">
    <source>
        <dbReference type="Proteomes" id="UP001549691"/>
    </source>
</evidence>
<gene>
    <name evidence="3" type="ORF">ABXR19_15575</name>
</gene>
<dbReference type="PRINTS" id="PR00111">
    <property type="entry name" value="ABHYDROLASE"/>
</dbReference>
<dbReference type="InterPro" id="IPR000073">
    <property type="entry name" value="AB_hydrolase_1"/>
</dbReference>
<keyword evidence="1" id="KW-0732">Signal</keyword>
<dbReference type="Pfam" id="PF00561">
    <property type="entry name" value="Abhydrolase_1"/>
    <property type="match status" value="1"/>
</dbReference>
<dbReference type="SUPFAM" id="SSF53474">
    <property type="entry name" value="alpha/beta-Hydrolases"/>
    <property type="match status" value="1"/>
</dbReference>
<sequence length="482" mass="52193">MQALRRILLSAALLCAPLTSAQSQSEPVAPPSVCDYCKEKLLTLDTLRQALPADWLLQTEREPVFGGELLVVQAGLQNPQTLVLVHGLGQNGFTDWVSVMPQLAQRYHVISFDFPGFGYSSSPNGKYSPRNYARVLNGVLSRHAKGRAIVVGHSLGGAVSLRFASEYPAQLDKLILVDAAGILQRTAFVKHSARVPLGVEQMPGFLKNTIARIQDFGNSAVEKIASFPDPTRLLGASETLWGGVMANRSNANAAMALVEEDFSADIPKLQTPTWIIWGEADTVAPLRTGQTLARRLPLSQLLTMPGVGHTPMERATAQMLYPQLLRALNNQPVTAARPEAPSGALTDLHCRGETDRLYSGHFREVIIEGCTAVKLQNVSAERIVIRDAIVQMLNVQVRAKGTALEVVNSELIATAGEFNGDIAIRADKARVDLAGIKLEARRTAIEVQGFSRLIGSVNEIRSPAYTGPWQGSEEIEMGVLAP</sequence>
<name>A0ABV2TNU9_9RHOO</name>
<proteinExistence type="predicted"/>
<dbReference type="InterPro" id="IPR029058">
    <property type="entry name" value="AB_hydrolase_fold"/>
</dbReference>
<dbReference type="PANTHER" id="PTHR43798:SF33">
    <property type="entry name" value="HYDROLASE, PUTATIVE (AFU_ORTHOLOGUE AFUA_2G14860)-RELATED"/>
    <property type="match status" value="1"/>
</dbReference>
<feature type="chain" id="PRO_5046514583" evidence="1">
    <location>
        <begin position="22"/>
        <end position="482"/>
    </location>
</feature>
<accession>A0ABV2TNU9</accession>
<reference evidence="3 4" key="1">
    <citation type="submission" date="2024-07" db="EMBL/GenBank/DDBJ databases">
        <title>Uliginosibacterium flavum JJ3220;KACC:17644.</title>
        <authorList>
            <person name="Kim M.K."/>
        </authorList>
    </citation>
    <scope>NUCLEOTIDE SEQUENCE [LARGE SCALE GENOMIC DNA]</scope>
    <source>
        <strain evidence="3 4">KACC:17644</strain>
    </source>
</reference>
<dbReference type="RefSeq" id="WP_354602065.1">
    <property type="nucleotide sequence ID" value="NZ_JBEWZI010000019.1"/>
</dbReference>
<evidence type="ECO:0000259" key="2">
    <source>
        <dbReference type="Pfam" id="PF00561"/>
    </source>
</evidence>
<keyword evidence="4" id="KW-1185">Reference proteome</keyword>
<dbReference type="InterPro" id="IPR050266">
    <property type="entry name" value="AB_hydrolase_sf"/>
</dbReference>
<dbReference type="GO" id="GO:0016787">
    <property type="term" value="F:hydrolase activity"/>
    <property type="evidence" value="ECO:0007669"/>
    <property type="project" value="UniProtKB-KW"/>
</dbReference>
<dbReference type="PANTHER" id="PTHR43798">
    <property type="entry name" value="MONOACYLGLYCEROL LIPASE"/>
    <property type="match status" value="1"/>
</dbReference>
<feature type="domain" description="AB hydrolase-1" evidence="2">
    <location>
        <begin position="81"/>
        <end position="311"/>
    </location>
</feature>
<evidence type="ECO:0000313" key="3">
    <source>
        <dbReference type="EMBL" id="MET7015609.1"/>
    </source>
</evidence>
<organism evidence="3 4">
    <name type="scientific">Uliginosibacterium flavum</name>
    <dbReference type="NCBI Taxonomy" id="1396831"/>
    <lineage>
        <taxon>Bacteria</taxon>
        <taxon>Pseudomonadati</taxon>
        <taxon>Pseudomonadota</taxon>
        <taxon>Betaproteobacteria</taxon>
        <taxon>Rhodocyclales</taxon>
        <taxon>Zoogloeaceae</taxon>
        <taxon>Uliginosibacterium</taxon>
    </lineage>
</organism>
<evidence type="ECO:0000256" key="1">
    <source>
        <dbReference type="SAM" id="SignalP"/>
    </source>
</evidence>
<feature type="signal peptide" evidence="1">
    <location>
        <begin position="1"/>
        <end position="21"/>
    </location>
</feature>
<dbReference type="Gene3D" id="3.40.50.1820">
    <property type="entry name" value="alpha/beta hydrolase"/>
    <property type="match status" value="1"/>
</dbReference>
<keyword evidence="3" id="KW-0378">Hydrolase</keyword>